<evidence type="ECO:0000313" key="2">
    <source>
        <dbReference type="Proteomes" id="UP000010146"/>
    </source>
</evidence>
<dbReference type="AlphaFoldDB" id="A0A0F5PM67"/>
<name>A0A0F5PM67_9THEO</name>
<reference evidence="1 2" key="2">
    <citation type="journal article" date="2015" name="BMC Genomics">
        <title>Analysis of three genomes within the thermophilic bacterial species Caldanaerobacter subterraneus with a focus on carbon monoxide dehydrogenase evolution and hydrolase diversity.</title>
        <authorList>
            <person name="Sant'Anna F.H."/>
            <person name="Lebedinsky A.V."/>
            <person name="Sokolova T.G."/>
            <person name="Robb F.T."/>
            <person name="Gonzalez J.M."/>
        </authorList>
    </citation>
    <scope>NUCLEOTIDE SEQUENCE [LARGE SCALE GENOMIC DNA]</scope>
    <source>
        <strain evidence="1 2">DSM 12653</strain>
    </source>
</reference>
<dbReference type="EMBL" id="ABXP02000109">
    <property type="protein sequence ID" value="KKC28954.1"/>
    <property type="molecule type" value="Genomic_DNA"/>
</dbReference>
<reference evidence="2" key="3">
    <citation type="submission" date="2015-02" db="EMBL/GenBank/DDBJ databases">
        <title>Genome analysis of three genomes within the thermophilic hydrogenogenic bacterial species Caldanaerobacter subterraneus.</title>
        <authorList>
            <person name="Sant'Anna F.H."/>
            <person name="Lebedinsky A."/>
            <person name="Sokolova T."/>
            <person name="Robb F.T."/>
            <person name="Gonzalez J.M."/>
        </authorList>
    </citation>
    <scope>NUCLEOTIDE SEQUENCE [LARGE SCALE GENOMIC DNA]</scope>
    <source>
        <strain evidence="2">DSM 12653</strain>
    </source>
</reference>
<evidence type="ECO:0000313" key="1">
    <source>
        <dbReference type="EMBL" id="KKC28954.1"/>
    </source>
</evidence>
<protein>
    <submittedName>
        <fullName evidence="1">Uncharacterized protein</fullName>
    </submittedName>
</protein>
<sequence>MITLPIKDKLKTKTAIWGDNPNFAKEKVVACTKKLNIKKGNNNIKKNIQIKGISRTSLEFATILL</sequence>
<gene>
    <name evidence="1" type="ORF">CDSM653_02036</name>
</gene>
<dbReference type="Proteomes" id="UP000010146">
    <property type="component" value="Unassembled WGS sequence"/>
</dbReference>
<reference evidence="1 2" key="1">
    <citation type="submission" date="2008-07" db="EMBL/GenBank/DDBJ databases">
        <authorList>
            <person name="Gonzalez J."/>
            <person name="Sokolova T."/>
            <person name="Ferriera S."/>
            <person name="Johnson J."/>
            <person name="Kravitz S."/>
            <person name="Beeson K."/>
            <person name="Sutton G."/>
            <person name="Rogers Y.-H."/>
            <person name="Friedman R."/>
            <person name="Frazier M."/>
            <person name="Venter J.C."/>
        </authorList>
    </citation>
    <scope>NUCLEOTIDE SEQUENCE [LARGE SCALE GENOMIC DNA]</scope>
    <source>
        <strain evidence="1 2">DSM 12653</strain>
    </source>
</reference>
<organism evidence="1 2">
    <name type="scientific">Caldanaerobacter subterraneus subsp. pacificus DSM 12653</name>
    <dbReference type="NCBI Taxonomy" id="391606"/>
    <lineage>
        <taxon>Bacteria</taxon>
        <taxon>Bacillati</taxon>
        <taxon>Bacillota</taxon>
        <taxon>Clostridia</taxon>
        <taxon>Thermoanaerobacterales</taxon>
        <taxon>Thermoanaerobacteraceae</taxon>
        <taxon>Caldanaerobacter</taxon>
    </lineage>
</organism>
<comment type="caution">
    <text evidence="1">The sequence shown here is derived from an EMBL/GenBank/DDBJ whole genome shotgun (WGS) entry which is preliminary data.</text>
</comment>
<proteinExistence type="predicted"/>
<accession>A0A0F5PM67</accession>